<dbReference type="PROSITE" id="PS51257">
    <property type="entry name" value="PROKAR_LIPOPROTEIN"/>
    <property type="match status" value="1"/>
</dbReference>
<dbReference type="CDD" id="cd01143">
    <property type="entry name" value="YvrC"/>
    <property type="match status" value="1"/>
</dbReference>
<evidence type="ECO:0000256" key="3">
    <source>
        <dbReference type="SAM" id="Coils"/>
    </source>
</evidence>
<dbReference type="PROSITE" id="PS50983">
    <property type="entry name" value="FE_B12_PBP"/>
    <property type="match status" value="1"/>
</dbReference>
<evidence type="ECO:0000256" key="2">
    <source>
        <dbReference type="ARBA" id="ARBA00022729"/>
    </source>
</evidence>
<dbReference type="Gene3D" id="3.40.50.1980">
    <property type="entry name" value="Nitrogenase molybdenum iron protein domain"/>
    <property type="match status" value="2"/>
</dbReference>
<reference evidence="5 6" key="1">
    <citation type="submission" date="2017-02" db="EMBL/GenBank/DDBJ databases">
        <title>The complete genomic sequence of a novel cold adapted crude oil-degrading bacterium Planococcus qaidamina Y42.</title>
        <authorList>
            <person name="Yang R."/>
        </authorList>
    </citation>
    <scope>NUCLEOTIDE SEQUENCE [LARGE SCALE GENOMIC DNA]</scope>
    <source>
        <strain evidence="5 6">Y42</strain>
    </source>
</reference>
<dbReference type="OrthoDB" id="9816357at2"/>
<gene>
    <name evidence="5" type="ORF">B0X71_15235</name>
</gene>
<dbReference type="InterPro" id="IPR054828">
    <property type="entry name" value="Vit_B12_bind_prot"/>
</dbReference>
<accession>A0A1Q2L2M4</accession>
<comment type="similarity">
    <text evidence="1">Belongs to the bacterial solute-binding protein 8 family.</text>
</comment>
<keyword evidence="3" id="KW-0175">Coiled coil</keyword>
<evidence type="ECO:0000313" key="5">
    <source>
        <dbReference type="EMBL" id="AQQ54317.1"/>
    </source>
</evidence>
<dbReference type="InterPro" id="IPR050902">
    <property type="entry name" value="ABC_Transporter_SBP"/>
</dbReference>
<feature type="domain" description="Fe/B12 periplasmic-binding" evidence="4">
    <location>
        <begin position="90"/>
        <end position="344"/>
    </location>
</feature>
<organism evidence="5 6">
    <name type="scientific">Planococcus lenghuensis</name>
    <dbReference type="NCBI Taxonomy" id="2213202"/>
    <lineage>
        <taxon>Bacteria</taxon>
        <taxon>Bacillati</taxon>
        <taxon>Bacillota</taxon>
        <taxon>Bacilli</taxon>
        <taxon>Bacillales</taxon>
        <taxon>Caryophanaceae</taxon>
        <taxon>Planococcus</taxon>
    </lineage>
</organism>
<feature type="coiled-coil region" evidence="3">
    <location>
        <begin position="28"/>
        <end position="57"/>
    </location>
</feature>
<dbReference type="Pfam" id="PF01497">
    <property type="entry name" value="Peripla_BP_2"/>
    <property type="match status" value="1"/>
</dbReference>
<evidence type="ECO:0000259" key="4">
    <source>
        <dbReference type="PROSITE" id="PS50983"/>
    </source>
</evidence>
<proteinExistence type="inferred from homology"/>
<dbReference type="KEGG" id="pmar:B0X71_15235"/>
<evidence type="ECO:0000313" key="6">
    <source>
        <dbReference type="Proteomes" id="UP000188184"/>
    </source>
</evidence>
<dbReference type="GO" id="GO:0071281">
    <property type="term" value="P:cellular response to iron ion"/>
    <property type="evidence" value="ECO:0007669"/>
    <property type="project" value="TreeGrafter"/>
</dbReference>
<dbReference type="PANTHER" id="PTHR30535:SF34">
    <property type="entry name" value="MOLYBDATE-BINDING PROTEIN MOLA"/>
    <property type="match status" value="1"/>
</dbReference>
<dbReference type="SUPFAM" id="SSF53807">
    <property type="entry name" value="Helical backbone' metal receptor"/>
    <property type="match status" value="1"/>
</dbReference>
<dbReference type="NCBIfam" id="NF038402">
    <property type="entry name" value="TroA_like"/>
    <property type="match status" value="1"/>
</dbReference>
<name>A0A1Q2L2M4_9BACL</name>
<keyword evidence="6" id="KW-1185">Reference proteome</keyword>
<dbReference type="AlphaFoldDB" id="A0A1Q2L2M4"/>
<keyword evidence="2" id="KW-0732">Signal</keyword>
<dbReference type="InterPro" id="IPR002491">
    <property type="entry name" value="ABC_transptr_periplasmic_BD"/>
</dbReference>
<dbReference type="RefSeq" id="WP_077590208.1">
    <property type="nucleotide sequence ID" value="NZ_CP019640.1"/>
</dbReference>
<protein>
    <submittedName>
        <fullName evidence="5">ABC transporter substrate-binding protein</fullName>
    </submittedName>
</protein>
<dbReference type="Proteomes" id="UP000188184">
    <property type="component" value="Chromosome"/>
</dbReference>
<evidence type="ECO:0000256" key="1">
    <source>
        <dbReference type="ARBA" id="ARBA00008814"/>
    </source>
</evidence>
<dbReference type="PANTHER" id="PTHR30535">
    <property type="entry name" value="VITAMIN B12-BINDING PROTEIN"/>
    <property type="match status" value="1"/>
</dbReference>
<sequence>MKSYWKFGMSSAVAAMVLAGCGDTAEETEVTEEEVEVTEEETEVTEEETEVVEEEAEPVEEEAAAEEVAYPLTVTDVTGEEVVIEEEPDAIVSLIPSNTEIAYALGEGENIVGVSDFANYPEEVADVEKVGGQEFNVEKIVSLQPDIVLGHESGLGLGTAGYQQLRDAGIPVYVVDDATNFEEVYASIEAIGQLTGETAAAEEIVAQMQEEVTAIAEQAAQVEEPKSVFVEVAGTPDIYTTGSNTFMHEMLEIINAENVAGDQEGWINVDPEQIVEWNPEVILTTYGAFVPDAVEQVMSREGFGTVPAVENEAVIDVNSDLVSRPGPRLTEGLQAIGEAVYPEIYSE</sequence>
<dbReference type="EMBL" id="CP019640">
    <property type="protein sequence ID" value="AQQ54317.1"/>
    <property type="molecule type" value="Genomic_DNA"/>
</dbReference>